<evidence type="ECO:0000313" key="1">
    <source>
        <dbReference type="EMBL" id="VDM17202.1"/>
    </source>
</evidence>
<protein>
    <submittedName>
        <fullName evidence="3">PK_Tyr_Ser-Thr domain-containing protein</fullName>
    </submittedName>
</protein>
<gene>
    <name evidence="1" type="ORF">TTAC_LOCUS936</name>
</gene>
<evidence type="ECO:0000313" key="3">
    <source>
        <dbReference type="WBParaSite" id="TTAC_0000093501-mRNA-1"/>
    </source>
</evidence>
<keyword evidence="2" id="KW-1185">Reference proteome</keyword>
<dbReference type="OrthoDB" id="4062651at2759"/>
<evidence type="ECO:0000313" key="2">
    <source>
        <dbReference type="Proteomes" id="UP000274429"/>
    </source>
</evidence>
<dbReference type="STRING" id="6205.A0A0R3WJS2"/>
<accession>A0A0R3WJS2</accession>
<name>A0A0R3WJS2_HYDTA</name>
<proteinExistence type="predicted"/>
<dbReference type="EMBL" id="UYWX01000134">
    <property type="protein sequence ID" value="VDM17202.1"/>
    <property type="molecule type" value="Genomic_DNA"/>
</dbReference>
<reference evidence="1 2" key="2">
    <citation type="submission" date="2018-11" db="EMBL/GenBank/DDBJ databases">
        <authorList>
            <consortium name="Pathogen Informatics"/>
        </authorList>
    </citation>
    <scope>NUCLEOTIDE SEQUENCE [LARGE SCALE GENOMIC DNA]</scope>
</reference>
<organism evidence="3">
    <name type="scientific">Hydatigena taeniaeformis</name>
    <name type="common">Feline tapeworm</name>
    <name type="synonym">Taenia taeniaeformis</name>
    <dbReference type="NCBI Taxonomy" id="6205"/>
    <lineage>
        <taxon>Eukaryota</taxon>
        <taxon>Metazoa</taxon>
        <taxon>Spiralia</taxon>
        <taxon>Lophotrochozoa</taxon>
        <taxon>Platyhelminthes</taxon>
        <taxon>Cestoda</taxon>
        <taxon>Eucestoda</taxon>
        <taxon>Cyclophyllidea</taxon>
        <taxon>Taeniidae</taxon>
        <taxon>Hydatigera</taxon>
    </lineage>
</organism>
<dbReference type="WBParaSite" id="TTAC_0000093501-mRNA-1">
    <property type="protein sequence ID" value="TTAC_0000093501-mRNA-1"/>
    <property type="gene ID" value="TTAC_0000093501"/>
</dbReference>
<dbReference type="AlphaFoldDB" id="A0A0R3WJS2"/>
<reference evidence="3" key="1">
    <citation type="submission" date="2017-02" db="UniProtKB">
        <authorList>
            <consortium name="WormBaseParasite"/>
        </authorList>
    </citation>
    <scope>IDENTIFICATION</scope>
</reference>
<dbReference type="Proteomes" id="UP000274429">
    <property type="component" value="Unassembled WGS sequence"/>
</dbReference>
<sequence length="89" mass="10294">MQTCWHRDPECRPSFGTIISMLEPYVSPVFRTNSFYLNQNLNSRRQEAPRVNFGGDGEALVKGREVLFSVSDDFPAKEIRKVDEDRNNL</sequence>